<feature type="transmembrane region" description="Helical" evidence="1">
    <location>
        <begin position="108"/>
        <end position="126"/>
    </location>
</feature>
<keyword evidence="3" id="KW-1185">Reference proteome</keyword>
<organism evidence="2 3">
    <name type="scientific">Ceratodon purpureus</name>
    <name type="common">Fire moss</name>
    <name type="synonym">Dicranum purpureum</name>
    <dbReference type="NCBI Taxonomy" id="3225"/>
    <lineage>
        <taxon>Eukaryota</taxon>
        <taxon>Viridiplantae</taxon>
        <taxon>Streptophyta</taxon>
        <taxon>Embryophyta</taxon>
        <taxon>Bryophyta</taxon>
        <taxon>Bryophytina</taxon>
        <taxon>Bryopsida</taxon>
        <taxon>Dicranidae</taxon>
        <taxon>Pseudoditrichales</taxon>
        <taxon>Ditrichaceae</taxon>
        <taxon>Ceratodon</taxon>
    </lineage>
</organism>
<dbReference type="Proteomes" id="UP000822688">
    <property type="component" value="Chromosome 8"/>
</dbReference>
<accession>A0A8T0GV98</accession>
<evidence type="ECO:0000313" key="3">
    <source>
        <dbReference type="Proteomes" id="UP000822688"/>
    </source>
</evidence>
<comment type="caution">
    <text evidence="2">The sequence shown here is derived from an EMBL/GenBank/DDBJ whole genome shotgun (WGS) entry which is preliminary data.</text>
</comment>
<dbReference type="AlphaFoldDB" id="A0A8T0GV98"/>
<name>A0A8T0GV98_CERPU</name>
<keyword evidence="1" id="KW-0812">Transmembrane</keyword>
<dbReference type="EMBL" id="CM026429">
    <property type="protein sequence ID" value="KAG0563606.1"/>
    <property type="molecule type" value="Genomic_DNA"/>
</dbReference>
<keyword evidence="1" id="KW-0472">Membrane</keyword>
<gene>
    <name evidence="2" type="ORF">KC19_8G044900</name>
</gene>
<keyword evidence="1" id="KW-1133">Transmembrane helix</keyword>
<evidence type="ECO:0000256" key="1">
    <source>
        <dbReference type="SAM" id="Phobius"/>
    </source>
</evidence>
<evidence type="ECO:0000313" key="2">
    <source>
        <dbReference type="EMBL" id="KAG0563606.1"/>
    </source>
</evidence>
<sequence length="129" mass="14794">MCEEMISRCSIGLGYCIVLVTLNCFTRCGHFLREVDMLLRCCAQRMCWIHVNGIAASFGWAEELLAGEFYLAHAPLLGQFFTCHRLHANFFVVTKHSKVCEETRGQKIVLVVGVFFCFLASLRYRVWCT</sequence>
<protein>
    <submittedName>
        <fullName evidence="2">Uncharacterized protein</fullName>
    </submittedName>
</protein>
<reference evidence="2" key="1">
    <citation type="submission" date="2020-06" db="EMBL/GenBank/DDBJ databases">
        <title>WGS assembly of Ceratodon purpureus strain R40.</title>
        <authorList>
            <person name="Carey S.B."/>
            <person name="Jenkins J."/>
            <person name="Shu S."/>
            <person name="Lovell J.T."/>
            <person name="Sreedasyam A."/>
            <person name="Maumus F."/>
            <person name="Tiley G.P."/>
            <person name="Fernandez-Pozo N."/>
            <person name="Barry K."/>
            <person name="Chen C."/>
            <person name="Wang M."/>
            <person name="Lipzen A."/>
            <person name="Daum C."/>
            <person name="Saski C.A."/>
            <person name="Payton A.C."/>
            <person name="Mcbreen J.C."/>
            <person name="Conrad R.E."/>
            <person name="Kollar L.M."/>
            <person name="Olsson S."/>
            <person name="Huttunen S."/>
            <person name="Landis J.B."/>
            <person name="Wickett N.J."/>
            <person name="Johnson M.G."/>
            <person name="Rensing S.A."/>
            <person name="Grimwood J."/>
            <person name="Schmutz J."/>
            <person name="Mcdaniel S.F."/>
        </authorList>
    </citation>
    <scope>NUCLEOTIDE SEQUENCE</scope>
    <source>
        <strain evidence="2">R40</strain>
    </source>
</reference>
<proteinExistence type="predicted"/>